<feature type="region of interest" description="Disordered" evidence="1">
    <location>
        <begin position="1"/>
        <end position="53"/>
    </location>
</feature>
<feature type="non-terminal residue" evidence="2">
    <location>
        <position position="284"/>
    </location>
</feature>
<accession>A0A553QKF4</accession>
<feature type="compositionally biased region" description="Acidic residues" evidence="1">
    <location>
        <begin position="263"/>
        <end position="274"/>
    </location>
</feature>
<dbReference type="GO" id="GO:0042393">
    <property type="term" value="F:histone binding"/>
    <property type="evidence" value="ECO:0007669"/>
    <property type="project" value="TreeGrafter"/>
</dbReference>
<feature type="compositionally biased region" description="Acidic residues" evidence="1">
    <location>
        <begin position="235"/>
        <end position="246"/>
    </location>
</feature>
<feature type="region of interest" description="Disordered" evidence="1">
    <location>
        <begin position="190"/>
        <end position="284"/>
    </location>
</feature>
<protein>
    <recommendedName>
        <fullName evidence="4">SAP domain-containing protein</fullName>
    </recommendedName>
</protein>
<gene>
    <name evidence="2" type="ORF">DNTS_015632</name>
</gene>
<keyword evidence="3" id="KW-1185">Reference proteome</keyword>
<feature type="compositionally biased region" description="Basic and acidic residues" evidence="1">
    <location>
        <begin position="275"/>
        <end position="284"/>
    </location>
</feature>
<organism evidence="2 3">
    <name type="scientific">Danionella cerebrum</name>
    <dbReference type="NCBI Taxonomy" id="2873325"/>
    <lineage>
        <taxon>Eukaryota</taxon>
        <taxon>Metazoa</taxon>
        <taxon>Chordata</taxon>
        <taxon>Craniata</taxon>
        <taxon>Vertebrata</taxon>
        <taxon>Euteleostomi</taxon>
        <taxon>Actinopterygii</taxon>
        <taxon>Neopterygii</taxon>
        <taxon>Teleostei</taxon>
        <taxon>Ostariophysi</taxon>
        <taxon>Cypriniformes</taxon>
        <taxon>Danionidae</taxon>
        <taxon>Danioninae</taxon>
        <taxon>Danionella</taxon>
    </lineage>
</organism>
<dbReference type="GO" id="GO:0005634">
    <property type="term" value="C:nucleus"/>
    <property type="evidence" value="ECO:0007669"/>
    <property type="project" value="TreeGrafter"/>
</dbReference>
<proteinExistence type="predicted"/>
<comment type="caution">
    <text evidence="2">The sequence shown here is derived from an EMBL/GenBank/DDBJ whole genome shotgun (WGS) entry which is preliminary data.</text>
</comment>
<dbReference type="Proteomes" id="UP000316079">
    <property type="component" value="Unassembled WGS sequence"/>
</dbReference>
<dbReference type="EMBL" id="SRMA01025845">
    <property type="protein sequence ID" value="TRY90472.1"/>
    <property type="molecule type" value="Genomic_DNA"/>
</dbReference>
<feature type="compositionally biased region" description="Basic residues" evidence="1">
    <location>
        <begin position="197"/>
        <end position="219"/>
    </location>
</feature>
<sequence>MNNAKAAKSKDEPLDEIQMENDERNSATENDVMDESDESKESISESQKQKVNLFEPKVIEGKRERKVIQRLDLMSKPKEKQKIESSGKGDKLGDIARINHSIGKLKAPLLKPLHKIVYDRLGAASSLRKNLRLFNGFAFEEDSDLYNKKMEKMKKLHKPVLKTMCETLDLERSGNNLELSERIMKFLLQPTNSNRPVLKKKKRTSKNSKGEKSRKKKPQKKVENGKSKPIIMDSCSDEEEEEEEEVYKENRKNSTALSQTHDDSEDKSDAEDPDSDAKKDMAEK</sequence>
<dbReference type="STRING" id="623744.A0A553QKF4"/>
<dbReference type="InterPro" id="IPR044198">
    <property type="entry name" value="DEK"/>
</dbReference>
<name>A0A553QKF4_9TELE</name>
<evidence type="ECO:0000313" key="3">
    <source>
        <dbReference type="Proteomes" id="UP000316079"/>
    </source>
</evidence>
<dbReference type="GO" id="GO:2000779">
    <property type="term" value="P:regulation of double-strand break repair"/>
    <property type="evidence" value="ECO:0007669"/>
    <property type="project" value="TreeGrafter"/>
</dbReference>
<evidence type="ECO:0000256" key="1">
    <source>
        <dbReference type="SAM" id="MobiDB-lite"/>
    </source>
</evidence>
<dbReference type="AlphaFoldDB" id="A0A553QKF4"/>
<dbReference type="PANTHER" id="PTHR13468:SF1">
    <property type="entry name" value="PROTEIN DEK"/>
    <property type="match status" value="1"/>
</dbReference>
<dbReference type="PANTHER" id="PTHR13468">
    <property type="entry name" value="DEK PROTEIN"/>
    <property type="match status" value="1"/>
</dbReference>
<dbReference type="GO" id="GO:0006325">
    <property type="term" value="P:chromatin organization"/>
    <property type="evidence" value="ECO:0007669"/>
    <property type="project" value="InterPro"/>
</dbReference>
<evidence type="ECO:0000313" key="2">
    <source>
        <dbReference type="EMBL" id="TRY90472.1"/>
    </source>
</evidence>
<dbReference type="OrthoDB" id="370884at2759"/>
<evidence type="ECO:0008006" key="4">
    <source>
        <dbReference type="Google" id="ProtNLM"/>
    </source>
</evidence>
<dbReference type="GO" id="GO:0003677">
    <property type="term" value="F:DNA binding"/>
    <property type="evidence" value="ECO:0007669"/>
    <property type="project" value="InterPro"/>
</dbReference>
<reference evidence="2 3" key="1">
    <citation type="journal article" date="2019" name="Sci. Data">
        <title>Hybrid genome assembly and annotation of Danionella translucida.</title>
        <authorList>
            <person name="Kadobianskyi M."/>
            <person name="Schulze L."/>
            <person name="Schuelke M."/>
            <person name="Judkewitz B."/>
        </authorList>
    </citation>
    <scope>NUCLEOTIDE SEQUENCE [LARGE SCALE GENOMIC DNA]</scope>
    <source>
        <strain evidence="2 3">Bolton</strain>
    </source>
</reference>